<dbReference type="InterPro" id="IPR050380">
    <property type="entry name" value="Immune_Resp_Modulators"/>
</dbReference>
<dbReference type="Pfam" id="PF07654">
    <property type="entry name" value="C1-set"/>
    <property type="match status" value="3"/>
</dbReference>
<sequence length="342" mass="38398">MATGFSPESSLTFMWTDHKGKTVSNSIQYPATTPQNSQTSMMVSQIQVKTADSVFYKCEVKHPSLQGKLSEVVRNPVQPDKPCLEVTLNPPKVKEMFANNQAVLECVMTGGEKTVVEGAKVTWTMNTNERTQQITDSKTEPEKNLFRKTSTLTLSNMEWSRGDTVECSVQQKGSKTPIKKAFQFGSEAMKKPEMTILIEQGENMEKQSHVTLACVLTEFYPSDIYVMWKVEEEYQEGVTSKPLLSHDKFSVTSVYKVRKAVWDQNKRVTCAVKQVSSSNNSAPYIKTVSKAMEVAFGNGLYCSTGSEEEDDFKSLWSTTFSFIILFLCTIVYGSLISLFKLK</sequence>
<feature type="domain" description="Ig-like" evidence="3">
    <location>
        <begin position="192"/>
        <end position="289"/>
    </location>
</feature>
<dbReference type="Proteomes" id="UP000829720">
    <property type="component" value="Unassembled WGS sequence"/>
</dbReference>
<keyword evidence="1" id="KW-0393">Immunoglobulin domain</keyword>
<evidence type="ECO:0000256" key="1">
    <source>
        <dbReference type="ARBA" id="ARBA00023319"/>
    </source>
</evidence>
<evidence type="ECO:0000313" key="5">
    <source>
        <dbReference type="Proteomes" id="UP000829720"/>
    </source>
</evidence>
<dbReference type="InterPro" id="IPR007110">
    <property type="entry name" value="Ig-like_dom"/>
</dbReference>
<dbReference type="SMART" id="SM00407">
    <property type="entry name" value="IGc1"/>
    <property type="match status" value="2"/>
</dbReference>
<dbReference type="EMBL" id="JAERUA010000022">
    <property type="protein sequence ID" value="KAI1884484.1"/>
    <property type="molecule type" value="Genomic_DNA"/>
</dbReference>
<dbReference type="PROSITE" id="PS50835">
    <property type="entry name" value="IG_LIKE"/>
    <property type="match status" value="3"/>
</dbReference>
<organism evidence="4 5">
    <name type="scientific">Albula goreensis</name>
    <dbReference type="NCBI Taxonomy" id="1534307"/>
    <lineage>
        <taxon>Eukaryota</taxon>
        <taxon>Metazoa</taxon>
        <taxon>Chordata</taxon>
        <taxon>Craniata</taxon>
        <taxon>Vertebrata</taxon>
        <taxon>Euteleostomi</taxon>
        <taxon>Actinopterygii</taxon>
        <taxon>Neopterygii</taxon>
        <taxon>Teleostei</taxon>
        <taxon>Albuliformes</taxon>
        <taxon>Albulidae</taxon>
        <taxon>Albula</taxon>
    </lineage>
</organism>
<feature type="transmembrane region" description="Helical" evidence="2">
    <location>
        <begin position="315"/>
        <end position="339"/>
    </location>
</feature>
<keyword evidence="2" id="KW-1133">Transmembrane helix</keyword>
<name>A0A8T3CMT6_9TELE</name>
<dbReference type="PANTHER" id="PTHR23411">
    <property type="entry name" value="TAPASIN"/>
    <property type="match status" value="1"/>
</dbReference>
<dbReference type="OrthoDB" id="9945861at2759"/>
<keyword evidence="2" id="KW-0812">Transmembrane</keyword>
<proteinExistence type="predicted"/>
<protein>
    <recommendedName>
        <fullName evidence="3">Ig-like domain-containing protein</fullName>
    </recommendedName>
</protein>
<evidence type="ECO:0000259" key="3">
    <source>
        <dbReference type="PROSITE" id="PS50835"/>
    </source>
</evidence>
<dbReference type="Gene3D" id="2.60.40.10">
    <property type="entry name" value="Immunoglobulins"/>
    <property type="match status" value="3"/>
</dbReference>
<dbReference type="InterPro" id="IPR013783">
    <property type="entry name" value="Ig-like_fold"/>
</dbReference>
<reference evidence="4" key="1">
    <citation type="submission" date="2021-01" db="EMBL/GenBank/DDBJ databases">
        <authorList>
            <person name="Zahm M."/>
            <person name="Roques C."/>
            <person name="Cabau C."/>
            <person name="Klopp C."/>
            <person name="Donnadieu C."/>
            <person name="Jouanno E."/>
            <person name="Lampietro C."/>
            <person name="Louis A."/>
            <person name="Herpin A."/>
            <person name="Echchiki A."/>
            <person name="Berthelot C."/>
            <person name="Parey E."/>
            <person name="Roest-Crollius H."/>
            <person name="Braasch I."/>
            <person name="Postlethwait J."/>
            <person name="Bobe J."/>
            <person name="Montfort J."/>
            <person name="Bouchez O."/>
            <person name="Begum T."/>
            <person name="Mejri S."/>
            <person name="Adams A."/>
            <person name="Chen W.-J."/>
            <person name="Guiguen Y."/>
        </authorList>
    </citation>
    <scope>NUCLEOTIDE SEQUENCE</scope>
    <source>
        <tissue evidence="4">Blood</tissue>
    </source>
</reference>
<keyword evidence="5" id="KW-1185">Reference proteome</keyword>
<accession>A0A8T3CMT6</accession>
<dbReference type="AlphaFoldDB" id="A0A8T3CMT6"/>
<keyword evidence="2" id="KW-0472">Membrane</keyword>
<dbReference type="SUPFAM" id="SSF48726">
    <property type="entry name" value="Immunoglobulin"/>
    <property type="match status" value="3"/>
</dbReference>
<feature type="domain" description="Ig-like" evidence="3">
    <location>
        <begin position="1"/>
        <end position="70"/>
    </location>
</feature>
<feature type="domain" description="Ig-like" evidence="3">
    <location>
        <begin position="82"/>
        <end position="183"/>
    </location>
</feature>
<dbReference type="InterPro" id="IPR003597">
    <property type="entry name" value="Ig_C1-set"/>
</dbReference>
<comment type="caution">
    <text evidence="4">The sequence shown here is derived from an EMBL/GenBank/DDBJ whole genome shotgun (WGS) entry which is preliminary data.</text>
</comment>
<gene>
    <name evidence="4" type="ORF">AGOR_G00226860</name>
</gene>
<evidence type="ECO:0000313" key="4">
    <source>
        <dbReference type="EMBL" id="KAI1884484.1"/>
    </source>
</evidence>
<dbReference type="CDD" id="cd00098">
    <property type="entry name" value="IgC1"/>
    <property type="match status" value="1"/>
</dbReference>
<dbReference type="InterPro" id="IPR036179">
    <property type="entry name" value="Ig-like_dom_sf"/>
</dbReference>
<evidence type="ECO:0000256" key="2">
    <source>
        <dbReference type="SAM" id="Phobius"/>
    </source>
</evidence>